<organism evidence="1 2">
    <name type="scientific">Rhizophagus irregularis</name>
    <dbReference type="NCBI Taxonomy" id="588596"/>
    <lineage>
        <taxon>Eukaryota</taxon>
        <taxon>Fungi</taxon>
        <taxon>Fungi incertae sedis</taxon>
        <taxon>Mucoromycota</taxon>
        <taxon>Glomeromycotina</taxon>
        <taxon>Glomeromycetes</taxon>
        <taxon>Glomerales</taxon>
        <taxon>Glomeraceae</taxon>
        <taxon>Rhizophagus</taxon>
    </lineage>
</organism>
<sequence>MANFKWISTIPTILSRHNDRKGKEKMLMKYDTMNEENGEGYKEDINKINNTGNCSKSLDMDKKEYEKKRELDFEDVFASSHKGIKKR</sequence>
<proteinExistence type="predicted"/>
<evidence type="ECO:0000313" key="1">
    <source>
        <dbReference type="EMBL" id="PKK70009.1"/>
    </source>
</evidence>
<dbReference type="AlphaFoldDB" id="A0A2N1N827"/>
<accession>A0A2N1N827</accession>
<dbReference type="VEuPathDB" id="FungiDB:FUN_001328"/>
<gene>
    <name evidence="1" type="ORF">RhiirC2_780260</name>
</gene>
<dbReference type="Proteomes" id="UP000233469">
    <property type="component" value="Unassembled WGS sequence"/>
</dbReference>
<dbReference type="EMBL" id="LLXL01000663">
    <property type="protein sequence ID" value="PKK70009.1"/>
    <property type="molecule type" value="Genomic_DNA"/>
</dbReference>
<reference evidence="1 2" key="1">
    <citation type="submission" date="2016-04" db="EMBL/GenBank/DDBJ databases">
        <title>Genome analyses suggest a sexual origin of heterokaryosis in a supposedly ancient asexual fungus.</title>
        <authorList>
            <person name="Ropars J."/>
            <person name="Sedzielewska K."/>
            <person name="Noel J."/>
            <person name="Charron P."/>
            <person name="Farinelli L."/>
            <person name="Marton T."/>
            <person name="Kruger M."/>
            <person name="Pelin A."/>
            <person name="Brachmann A."/>
            <person name="Corradi N."/>
        </authorList>
    </citation>
    <scope>NUCLEOTIDE SEQUENCE [LARGE SCALE GENOMIC DNA]</scope>
    <source>
        <strain evidence="1 2">C2</strain>
    </source>
</reference>
<comment type="caution">
    <text evidence="1">The sequence shown here is derived from an EMBL/GenBank/DDBJ whole genome shotgun (WGS) entry which is preliminary data.</text>
</comment>
<protein>
    <submittedName>
        <fullName evidence="1">Uncharacterized protein</fullName>
    </submittedName>
</protein>
<name>A0A2N1N827_9GLOM</name>
<evidence type="ECO:0000313" key="2">
    <source>
        <dbReference type="Proteomes" id="UP000233469"/>
    </source>
</evidence>
<reference evidence="1 2" key="2">
    <citation type="submission" date="2017-10" db="EMBL/GenBank/DDBJ databases">
        <title>Extensive intraspecific genome diversity in a model arbuscular mycorrhizal fungus.</title>
        <authorList>
            <person name="Chen E.C.H."/>
            <person name="Morin E."/>
            <person name="Baudet D."/>
            <person name="Noel J."/>
            <person name="Ndikumana S."/>
            <person name="Charron P."/>
            <person name="St-Onge C."/>
            <person name="Giorgi J."/>
            <person name="Grigoriev I.V."/>
            <person name="Roux C."/>
            <person name="Martin F.M."/>
            <person name="Corradi N."/>
        </authorList>
    </citation>
    <scope>NUCLEOTIDE SEQUENCE [LARGE SCALE GENOMIC DNA]</scope>
    <source>
        <strain evidence="1 2">C2</strain>
    </source>
</reference>